<protein>
    <submittedName>
        <fullName evidence="7">Cytochrome c</fullName>
    </submittedName>
</protein>
<feature type="chain" id="PRO_5025618823" evidence="5">
    <location>
        <begin position="20"/>
        <end position="99"/>
    </location>
</feature>
<dbReference type="GO" id="GO:0020037">
    <property type="term" value="F:heme binding"/>
    <property type="evidence" value="ECO:0007669"/>
    <property type="project" value="InterPro"/>
</dbReference>
<evidence type="ECO:0000259" key="6">
    <source>
        <dbReference type="PROSITE" id="PS51007"/>
    </source>
</evidence>
<proteinExistence type="predicted"/>
<feature type="domain" description="Cytochrome c" evidence="6">
    <location>
        <begin position="13"/>
        <end position="98"/>
    </location>
</feature>
<evidence type="ECO:0000256" key="3">
    <source>
        <dbReference type="ARBA" id="ARBA00023004"/>
    </source>
</evidence>
<sequence length="99" mass="9886">MRTLLTCLALAGLPAAAGADTLSDMMPSAPPGALSCTGCHGVGEAAPLPLGQFTAEEIEAAMAAFASGEREGTIMPRIAPGFTPEEVAAIAAWITGDTQ</sequence>
<keyword evidence="2 4" id="KW-0479">Metal-binding</keyword>
<dbReference type="GO" id="GO:0009055">
    <property type="term" value="F:electron transfer activity"/>
    <property type="evidence" value="ECO:0007669"/>
    <property type="project" value="InterPro"/>
</dbReference>
<feature type="signal peptide" evidence="5">
    <location>
        <begin position="1"/>
        <end position="19"/>
    </location>
</feature>
<dbReference type="SUPFAM" id="SSF46626">
    <property type="entry name" value="Cytochrome c"/>
    <property type="match status" value="1"/>
</dbReference>
<dbReference type="RefSeq" id="WP_163891403.1">
    <property type="nucleotide sequence ID" value="NZ_JAAFYS010000002.1"/>
</dbReference>
<evidence type="ECO:0000313" key="8">
    <source>
        <dbReference type="Proteomes" id="UP000474757"/>
    </source>
</evidence>
<keyword evidence="3 4" id="KW-0408">Iron</keyword>
<reference evidence="7 8" key="1">
    <citation type="submission" date="2020-02" db="EMBL/GenBank/DDBJ databases">
        <title>Pseudoroseicyclus tamarix, sp. nov., isolated from offshore sediment of a Tamarix chinensis forest.</title>
        <authorList>
            <person name="Gai Y."/>
        </authorList>
    </citation>
    <scope>NUCLEOTIDE SEQUENCE [LARGE SCALE GENOMIC DNA]</scope>
    <source>
        <strain evidence="7 8">CLL3-39</strain>
    </source>
</reference>
<name>A0A6B2JZ86_9RHOB</name>
<comment type="caution">
    <text evidence="7">The sequence shown here is derived from an EMBL/GenBank/DDBJ whole genome shotgun (WGS) entry which is preliminary data.</text>
</comment>
<keyword evidence="8" id="KW-1185">Reference proteome</keyword>
<accession>A0A6B2JZ86</accession>
<evidence type="ECO:0000313" key="7">
    <source>
        <dbReference type="EMBL" id="NDV00682.1"/>
    </source>
</evidence>
<dbReference type="Proteomes" id="UP000474757">
    <property type="component" value="Unassembled WGS sequence"/>
</dbReference>
<dbReference type="GO" id="GO:0046872">
    <property type="term" value="F:metal ion binding"/>
    <property type="evidence" value="ECO:0007669"/>
    <property type="project" value="UniProtKB-KW"/>
</dbReference>
<evidence type="ECO:0000256" key="5">
    <source>
        <dbReference type="SAM" id="SignalP"/>
    </source>
</evidence>
<dbReference type="Pfam" id="PF13442">
    <property type="entry name" value="Cytochrome_CBB3"/>
    <property type="match status" value="1"/>
</dbReference>
<dbReference type="EMBL" id="JAAGAB010000002">
    <property type="protein sequence ID" value="NDV00682.1"/>
    <property type="molecule type" value="Genomic_DNA"/>
</dbReference>
<keyword evidence="5" id="KW-0732">Signal</keyword>
<keyword evidence="1 4" id="KW-0349">Heme</keyword>
<dbReference type="Gene3D" id="1.10.760.10">
    <property type="entry name" value="Cytochrome c-like domain"/>
    <property type="match status" value="1"/>
</dbReference>
<evidence type="ECO:0000256" key="2">
    <source>
        <dbReference type="ARBA" id="ARBA00022723"/>
    </source>
</evidence>
<dbReference type="InterPro" id="IPR036909">
    <property type="entry name" value="Cyt_c-like_dom_sf"/>
</dbReference>
<gene>
    <name evidence="7" type="ORF">GZA08_06835</name>
</gene>
<evidence type="ECO:0000256" key="4">
    <source>
        <dbReference type="PROSITE-ProRule" id="PRU00433"/>
    </source>
</evidence>
<organism evidence="7 8">
    <name type="scientific">Pseudoroseicyclus tamaricis</name>
    <dbReference type="NCBI Taxonomy" id="2705421"/>
    <lineage>
        <taxon>Bacteria</taxon>
        <taxon>Pseudomonadati</taxon>
        <taxon>Pseudomonadota</taxon>
        <taxon>Alphaproteobacteria</taxon>
        <taxon>Rhodobacterales</taxon>
        <taxon>Paracoccaceae</taxon>
        <taxon>Pseudoroseicyclus</taxon>
    </lineage>
</organism>
<dbReference type="AlphaFoldDB" id="A0A6B2JZ86"/>
<dbReference type="InterPro" id="IPR009056">
    <property type="entry name" value="Cyt_c-like_dom"/>
</dbReference>
<evidence type="ECO:0000256" key="1">
    <source>
        <dbReference type="ARBA" id="ARBA00022617"/>
    </source>
</evidence>
<dbReference type="PROSITE" id="PS51007">
    <property type="entry name" value="CYTC"/>
    <property type="match status" value="1"/>
</dbReference>